<protein>
    <recommendedName>
        <fullName evidence="2">SWIM-type domain-containing protein</fullName>
    </recommendedName>
</protein>
<reference evidence="3 4" key="1">
    <citation type="submission" date="2016-04" db="EMBL/GenBank/DDBJ databases">
        <title>The genome of Intoshia linei affirms orthonectids as highly simplified spiralians.</title>
        <authorList>
            <person name="Mikhailov K.V."/>
            <person name="Slusarev G.S."/>
            <person name="Nikitin M.A."/>
            <person name="Logacheva M.D."/>
            <person name="Penin A."/>
            <person name="Aleoshin V."/>
            <person name="Panchin Y.V."/>
        </authorList>
    </citation>
    <scope>NUCLEOTIDE SEQUENCE [LARGE SCALE GENOMIC DNA]</scope>
    <source>
        <strain evidence="3">Intl2013</strain>
        <tissue evidence="3">Whole animal</tissue>
    </source>
</reference>
<name>A0A177B059_9BILA</name>
<gene>
    <name evidence="3" type="ORF">A3Q56_04670</name>
</gene>
<dbReference type="Proteomes" id="UP000078046">
    <property type="component" value="Unassembled WGS sequence"/>
</dbReference>
<dbReference type="AlphaFoldDB" id="A0A177B059"/>
<feature type="domain" description="SWIM-type" evidence="2">
    <location>
        <begin position="285"/>
        <end position="321"/>
    </location>
</feature>
<evidence type="ECO:0000256" key="1">
    <source>
        <dbReference type="PROSITE-ProRule" id="PRU00325"/>
    </source>
</evidence>
<keyword evidence="1" id="KW-0863">Zinc-finger</keyword>
<evidence type="ECO:0000313" key="3">
    <source>
        <dbReference type="EMBL" id="OAF67616.1"/>
    </source>
</evidence>
<dbReference type="InterPro" id="IPR007527">
    <property type="entry name" value="Znf_SWIM"/>
</dbReference>
<dbReference type="EMBL" id="LWCA01000616">
    <property type="protein sequence ID" value="OAF67616.1"/>
    <property type="molecule type" value="Genomic_DNA"/>
</dbReference>
<dbReference type="GO" id="GO:0008270">
    <property type="term" value="F:zinc ion binding"/>
    <property type="evidence" value="ECO:0007669"/>
    <property type="project" value="UniProtKB-KW"/>
</dbReference>
<proteinExistence type="predicted"/>
<comment type="caution">
    <text evidence="3">The sequence shown here is derived from an EMBL/GenBank/DDBJ whole genome shotgun (WGS) entry which is preliminary data.</text>
</comment>
<organism evidence="3 4">
    <name type="scientific">Intoshia linei</name>
    <dbReference type="NCBI Taxonomy" id="1819745"/>
    <lineage>
        <taxon>Eukaryota</taxon>
        <taxon>Metazoa</taxon>
        <taxon>Spiralia</taxon>
        <taxon>Lophotrochozoa</taxon>
        <taxon>Mesozoa</taxon>
        <taxon>Orthonectida</taxon>
        <taxon>Rhopaluridae</taxon>
        <taxon>Intoshia</taxon>
    </lineage>
</organism>
<keyword evidence="1" id="KW-0479">Metal-binding</keyword>
<evidence type="ECO:0000313" key="4">
    <source>
        <dbReference type="Proteomes" id="UP000078046"/>
    </source>
</evidence>
<sequence>MRAESVNANNEIHIGNPIKLAMKAFSAIEQFGDLCDWSEYQKSKSLWYVLKRKALEKIKAVMGVPKHDEKSYLAMKLIAMGESQPGDREKQNFVLVNRCESEMMFSTMKDYVSSKSENNINDDRQIRERARIYSMNTVFNSAVMQKYGPCSISIGDLYYFCLNNSSIPTITDNAYVVKHSISDNSAAITSGFSNVFNMKKRINCWFHIIKSVEKHVSFLSLNSRTKNEIKSDICHIPLQFFTSIHEFLFKMTDAYQWIQKRKTIIMSHDQYYVPTGNDVDLTEDQKVSLNRNNWKFLKCTCPFWSKPYMCKHSIGIAIRLKIDGCIVPREAKALSLNIKKKRGRPAQTNQALMRQ</sequence>
<dbReference type="OrthoDB" id="119028at2759"/>
<dbReference type="PROSITE" id="PS50966">
    <property type="entry name" value="ZF_SWIM"/>
    <property type="match status" value="1"/>
</dbReference>
<keyword evidence="1" id="KW-0862">Zinc</keyword>
<keyword evidence="4" id="KW-1185">Reference proteome</keyword>
<accession>A0A177B059</accession>
<dbReference type="Pfam" id="PF04434">
    <property type="entry name" value="SWIM"/>
    <property type="match status" value="1"/>
</dbReference>
<evidence type="ECO:0000259" key="2">
    <source>
        <dbReference type="PROSITE" id="PS50966"/>
    </source>
</evidence>